<feature type="transmembrane region" description="Helical" evidence="6">
    <location>
        <begin position="297"/>
        <end position="317"/>
    </location>
</feature>
<dbReference type="PANTHER" id="PTHR33529:SF6">
    <property type="entry name" value="YJGP_YJGQ FAMILY PERMEASE"/>
    <property type="match status" value="1"/>
</dbReference>
<evidence type="ECO:0000313" key="7">
    <source>
        <dbReference type="EMBL" id="SUZ65817.1"/>
    </source>
</evidence>
<dbReference type="EMBL" id="UINC01000969">
    <property type="protein sequence ID" value="SUZ65817.1"/>
    <property type="molecule type" value="Genomic_DNA"/>
</dbReference>
<evidence type="ECO:0000256" key="1">
    <source>
        <dbReference type="ARBA" id="ARBA00004651"/>
    </source>
</evidence>
<proteinExistence type="predicted"/>
<gene>
    <name evidence="7" type="ORF">METZ01_LOCUS18671</name>
</gene>
<name>A0A381PI09_9ZZZZ</name>
<evidence type="ECO:0000256" key="6">
    <source>
        <dbReference type="SAM" id="Phobius"/>
    </source>
</evidence>
<dbReference type="InterPro" id="IPR005495">
    <property type="entry name" value="LptG/LptF_permease"/>
</dbReference>
<comment type="subcellular location">
    <subcellularLocation>
        <location evidence="1">Cell membrane</location>
        <topology evidence="1">Multi-pass membrane protein</topology>
    </subcellularLocation>
</comment>
<dbReference type="GO" id="GO:0043190">
    <property type="term" value="C:ATP-binding cassette (ABC) transporter complex"/>
    <property type="evidence" value="ECO:0007669"/>
    <property type="project" value="TreeGrafter"/>
</dbReference>
<dbReference type="PANTHER" id="PTHR33529">
    <property type="entry name" value="SLR0882 PROTEIN-RELATED"/>
    <property type="match status" value="1"/>
</dbReference>
<feature type="transmembrane region" description="Helical" evidence="6">
    <location>
        <begin position="324"/>
        <end position="343"/>
    </location>
</feature>
<organism evidence="7">
    <name type="scientific">marine metagenome</name>
    <dbReference type="NCBI Taxonomy" id="408172"/>
    <lineage>
        <taxon>unclassified sequences</taxon>
        <taxon>metagenomes</taxon>
        <taxon>ecological metagenomes</taxon>
    </lineage>
</organism>
<feature type="transmembrane region" description="Helical" evidence="6">
    <location>
        <begin position="355"/>
        <end position="373"/>
    </location>
</feature>
<feature type="transmembrane region" description="Helical" evidence="6">
    <location>
        <begin position="21"/>
        <end position="43"/>
    </location>
</feature>
<keyword evidence="5 6" id="KW-0472">Membrane</keyword>
<evidence type="ECO:0000256" key="4">
    <source>
        <dbReference type="ARBA" id="ARBA00022989"/>
    </source>
</evidence>
<evidence type="ECO:0000256" key="3">
    <source>
        <dbReference type="ARBA" id="ARBA00022692"/>
    </source>
</evidence>
<sequence length="401" mass="46551">MTYGTLSENSEFIAMKSNGISIVRTMLGLLIFHVFLGIGTFYFSNYIVTYGELKSYNLRKNLAKLKPTLAIREGMFNNIGDMNIKVNRKYGDNEQYLEDIILHKINFDDEINRIVIKAETGEITSNNENYLQLFLKNGNRYEEVIAEDAASKQKYPHTKVYFEEYLLNIDISEFNNIDLNEENYRSTYKMQKISQLKTSIDTLKTNFERDKELFSNSVTNSHPLKRLPNLDNNKLTDINKPIFDFMKSKENYDIINVLKNSENEVDILLRQINNKKKSYFLQQKLINLHTLAINEKYTLIFGCIFLFLIGASIGTIIRRGGIGLPLVLSISIFLTYHYIGVFGKNAAEDSTINPYLGSWISTLAIAPFAIYLTRIISLDRGFNFINLDRFLIFFRRLYKKK</sequence>
<accession>A0A381PI09</accession>
<keyword evidence="4 6" id="KW-1133">Transmembrane helix</keyword>
<keyword evidence="2" id="KW-1003">Cell membrane</keyword>
<reference evidence="7" key="1">
    <citation type="submission" date="2018-05" db="EMBL/GenBank/DDBJ databases">
        <authorList>
            <person name="Lanie J.A."/>
            <person name="Ng W.-L."/>
            <person name="Kazmierczak K.M."/>
            <person name="Andrzejewski T.M."/>
            <person name="Davidsen T.M."/>
            <person name="Wayne K.J."/>
            <person name="Tettelin H."/>
            <person name="Glass J.I."/>
            <person name="Rusch D."/>
            <person name="Podicherti R."/>
            <person name="Tsui H.-C.T."/>
            <person name="Winkler M.E."/>
        </authorList>
    </citation>
    <scope>NUCLEOTIDE SEQUENCE</scope>
</reference>
<dbReference type="AlphaFoldDB" id="A0A381PI09"/>
<dbReference type="GO" id="GO:0015920">
    <property type="term" value="P:lipopolysaccharide transport"/>
    <property type="evidence" value="ECO:0007669"/>
    <property type="project" value="TreeGrafter"/>
</dbReference>
<keyword evidence="3 6" id="KW-0812">Transmembrane</keyword>
<evidence type="ECO:0000256" key="2">
    <source>
        <dbReference type="ARBA" id="ARBA00022475"/>
    </source>
</evidence>
<dbReference type="Pfam" id="PF03739">
    <property type="entry name" value="LptF_LptG"/>
    <property type="match status" value="1"/>
</dbReference>
<protein>
    <recommendedName>
        <fullName evidence="8">LptF/LptG family permease</fullName>
    </recommendedName>
</protein>
<evidence type="ECO:0008006" key="8">
    <source>
        <dbReference type="Google" id="ProtNLM"/>
    </source>
</evidence>
<evidence type="ECO:0000256" key="5">
    <source>
        <dbReference type="ARBA" id="ARBA00023136"/>
    </source>
</evidence>